<dbReference type="RefSeq" id="WP_169565318.1">
    <property type="nucleotide sequence ID" value="NZ_JAAXYH010000014.1"/>
</dbReference>
<feature type="chain" id="PRO_5037330369" evidence="1">
    <location>
        <begin position="18"/>
        <end position="168"/>
    </location>
</feature>
<organism evidence="2 3">
    <name type="scientific">Shewanella salipaludis</name>
    <dbReference type="NCBI Taxonomy" id="2723052"/>
    <lineage>
        <taxon>Bacteria</taxon>
        <taxon>Pseudomonadati</taxon>
        <taxon>Pseudomonadota</taxon>
        <taxon>Gammaproteobacteria</taxon>
        <taxon>Alteromonadales</taxon>
        <taxon>Shewanellaceae</taxon>
        <taxon>Shewanella</taxon>
    </lineage>
</organism>
<sequence length="168" mass="19102">MLSRLLILCFMSTSVSAAVSEDGKFASLMVQVNLTKYERKSGLCHQQMRNFKLREEDKIQLKALPHEASDALGKLLDDALNSCAQPELFNLSKSILVLEEQNKLDNSTAITSQIEGIRKLIFSKNIIAEERAYDNLPISLKEKLEKIEFLKKPFDLFEVIEQAWDAPQ</sequence>
<name>A0A972G1I0_9GAMM</name>
<dbReference type="AlphaFoldDB" id="A0A972G1I0"/>
<dbReference type="EMBL" id="JAAXYH010000014">
    <property type="protein sequence ID" value="NMH66587.1"/>
    <property type="molecule type" value="Genomic_DNA"/>
</dbReference>
<dbReference type="Proteomes" id="UP000737113">
    <property type="component" value="Unassembled WGS sequence"/>
</dbReference>
<reference evidence="2" key="1">
    <citation type="submission" date="2020-04" db="EMBL/GenBank/DDBJ databases">
        <title>Description of Shewanella salipaludis sp. nov., isolated from a salt marsh.</title>
        <authorList>
            <person name="Park S."/>
            <person name="Yoon J.-H."/>
        </authorList>
    </citation>
    <scope>NUCLEOTIDE SEQUENCE</scope>
    <source>
        <strain evidence="2">SHSM-M6</strain>
    </source>
</reference>
<proteinExistence type="predicted"/>
<evidence type="ECO:0000313" key="2">
    <source>
        <dbReference type="EMBL" id="NMH66587.1"/>
    </source>
</evidence>
<keyword evidence="1" id="KW-0732">Signal</keyword>
<evidence type="ECO:0000313" key="3">
    <source>
        <dbReference type="Proteomes" id="UP000737113"/>
    </source>
</evidence>
<feature type="signal peptide" evidence="1">
    <location>
        <begin position="1"/>
        <end position="17"/>
    </location>
</feature>
<gene>
    <name evidence="2" type="ORF">HC757_15630</name>
</gene>
<comment type="caution">
    <text evidence="2">The sequence shown here is derived from an EMBL/GenBank/DDBJ whole genome shotgun (WGS) entry which is preliminary data.</text>
</comment>
<keyword evidence="3" id="KW-1185">Reference proteome</keyword>
<protein>
    <submittedName>
        <fullName evidence="2">Uncharacterized protein</fullName>
    </submittedName>
</protein>
<accession>A0A972G1I0</accession>
<evidence type="ECO:0000256" key="1">
    <source>
        <dbReference type="SAM" id="SignalP"/>
    </source>
</evidence>